<keyword evidence="8 11" id="KW-1133">Transmembrane helix</keyword>
<dbReference type="InterPro" id="IPR005467">
    <property type="entry name" value="His_kinase_dom"/>
</dbReference>
<keyword evidence="5" id="KW-0808">Transferase</keyword>
<dbReference type="SMART" id="SM00388">
    <property type="entry name" value="HisKA"/>
    <property type="match status" value="1"/>
</dbReference>
<comment type="subcellular location">
    <subcellularLocation>
        <location evidence="2">Cell membrane</location>
    </subcellularLocation>
</comment>
<evidence type="ECO:0000259" key="13">
    <source>
        <dbReference type="PROSITE" id="PS50885"/>
    </source>
</evidence>
<dbReference type="Pfam" id="PF00512">
    <property type="entry name" value="HisKA"/>
    <property type="match status" value="1"/>
</dbReference>
<feature type="domain" description="Histidine kinase" evidence="12">
    <location>
        <begin position="253"/>
        <end position="460"/>
    </location>
</feature>
<evidence type="ECO:0000256" key="3">
    <source>
        <dbReference type="ARBA" id="ARBA00012438"/>
    </source>
</evidence>
<dbReference type="SUPFAM" id="SSF47384">
    <property type="entry name" value="Homodimeric domain of signal transducing histidine kinase"/>
    <property type="match status" value="1"/>
</dbReference>
<feature type="domain" description="HAMP" evidence="13">
    <location>
        <begin position="193"/>
        <end position="245"/>
    </location>
</feature>
<comment type="catalytic activity">
    <reaction evidence="1">
        <text>ATP + protein L-histidine = ADP + protein N-phospho-L-histidine.</text>
        <dbReference type="EC" id="2.7.13.3"/>
    </reaction>
</comment>
<dbReference type="PANTHER" id="PTHR45436:SF5">
    <property type="entry name" value="SENSOR HISTIDINE KINASE TRCS"/>
    <property type="match status" value="1"/>
</dbReference>
<dbReference type="OrthoDB" id="9786919at2"/>
<name>W9GNS9_9MICO</name>
<dbReference type="PATRIC" id="fig|584657.3.peg.101"/>
<evidence type="ECO:0000256" key="8">
    <source>
        <dbReference type="ARBA" id="ARBA00022989"/>
    </source>
</evidence>
<organism evidence="14 15">
    <name type="scientific">Intrasporangium chromatireducens Q5-1</name>
    <dbReference type="NCBI Taxonomy" id="584657"/>
    <lineage>
        <taxon>Bacteria</taxon>
        <taxon>Bacillati</taxon>
        <taxon>Actinomycetota</taxon>
        <taxon>Actinomycetes</taxon>
        <taxon>Micrococcales</taxon>
        <taxon>Intrasporangiaceae</taxon>
        <taxon>Intrasporangium</taxon>
    </lineage>
</organism>
<dbReference type="RefSeq" id="WP_051517999.1">
    <property type="nucleotide sequence ID" value="NZ_AWQS01000002.1"/>
</dbReference>
<dbReference type="PRINTS" id="PR00344">
    <property type="entry name" value="BCTRLSENSOR"/>
</dbReference>
<dbReference type="CDD" id="cd00082">
    <property type="entry name" value="HisKA"/>
    <property type="match status" value="1"/>
</dbReference>
<sequence length="461" mass="49013">MRRREARLRTPSGRRLGLRDRVSIAFGLLALALSALLSLIAWGVVSQYLVGERQSAALAQADLHRSLLATGIVQRKESVALLLNGLPTNGATGATAVVGGRWYATSPRVQPATLPNELIAEAIAGETATQRIRLEGGLYLAVGIPLAQSDDAFFEVFPMDETEETLRTLSWVLSGTAAATTVLGAAFGRVASGISLRPLNELNAAAAAVAGGQLDARLPTGDDPDLTPLALSFNRTVGELQHRVMADARFAVDVGHELRTPLTTMLNSMQVIKNREDRLPPELREPLELLESDLERFRALVVDLLEISRHDAGEQLVLAPAAIGRLVRLAADTAAGRPVTTIDESARHVTLSVDKRRLERAIVNLVNNAETHGGGCTGVTVRMEDHHVAIEVDDKGPGVPAERRALVFDRFARGSGTTSGGVGLGLAIARRHIAAHGGTVRAEECPGGGARFVISLPLARP</sequence>
<keyword evidence="4" id="KW-0597">Phosphoprotein</keyword>
<dbReference type="SMART" id="SM00387">
    <property type="entry name" value="HATPase_c"/>
    <property type="match status" value="1"/>
</dbReference>
<dbReference type="GO" id="GO:0005886">
    <property type="term" value="C:plasma membrane"/>
    <property type="evidence" value="ECO:0007669"/>
    <property type="project" value="UniProtKB-SubCell"/>
</dbReference>
<dbReference type="EC" id="2.7.13.3" evidence="3"/>
<proteinExistence type="predicted"/>
<dbReference type="InterPro" id="IPR050428">
    <property type="entry name" value="TCS_sensor_his_kinase"/>
</dbReference>
<dbReference type="InterPro" id="IPR036097">
    <property type="entry name" value="HisK_dim/P_sf"/>
</dbReference>
<dbReference type="EMBL" id="AWQS01000002">
    <property type="protein sequence ID" value="EWT07936.1"/>
    <property type="molecule type" value="Genomic_DNA"/>
</dbReference>
<protein>
    <recommendedName>
        <fullName evidence="3">histidine kinase</fullName>
        <ecNumber evidence="3">2.7.13.3</ecNumber>
    </recommendedName>
</protein>
<dbReference type="Gene3D" id="3.30.565.10">
    <property type="entry name" value="Histidine kinase-like ATPase, C-terminal domain"/>
    <property type="match status" value="1"/>
</dbReference>
<evidence type="ECO:0000256" key="4">
    <source>
        <dbReference type="ARBA" id="ARBA00022553"/>
    </source>
</evidence>
<evidence type="ECO:0000256" key="2">
    <source>
        <dbReference type="ARBA" id="ARBA00004236"/>
    </source>
</evidence>
<dbReference type="SMART" id="SM00304">
    <property type="entry name" value="HAMP"/>
    <property type="match status" value="1"/>
</dbReference>
<comment type="caution">
    <text evidence="14">The sequence shown here is derived from an EMBL/GenBank/DDBJ whole genome shotgun (WGS) entry which is preliminary data.</text>
</comment>
<evidence type="ECO:0000256" key="7">
    <source>
        <dbReference type="ARBA" id="ARBA00022777"/>
    </source>
</evidence>
<keyword evidence="6 11" id="KW-0812">Transmembrane</keyword>
<keyword evidence="9" id="KW-0902">Two-component regulatory system</keyword>
<dbReference type="GO" id="GO:0000155">
    <property type="term" value="F:phosphorelay sensor kinase activity"/>
    <property type="evidence" value="ECO:0007669"/>
    <property type="project" value="InterPro"/>
</dbReference>
<evidence type="ECO:0000256" key="1">
    <source>
        <dbReference type="ARBA" id="ARBA00000085"/>
    </source>
</evidence>
<dbReference type="Pfam" id="PF02518">
    <property type="entry name" value="HATPase_c"/>
    <property type="match status" value="1"/>
</dbReference>
<dbReference type="InterPro" id="IPR036890">
    <property type="entry name" value="HATPase_C_sf"/>
</dbReference>
<keyword evidence="7 14" id="KW-0418">Kinase</keyword>
<dbReference type="SUPFAM" id="SSF158472">
    <property type="entry name" value="HAMP domain-like"/>
    <property type="match status" value="1"/>
</dbReference>
<evidence type="ECO:0000313" key="14">
    <source>
        <dbReference type="EMBL" id="EWT07936.1"/>
    </source>
</evidence>
<gene>
    <name evidence="14" type="ORF">N864_17870</name>
</gene>
<dbReference type="PANTHER" id="PTHR45436">
    <property type="entry name" value="SENSOR HISTIDINE KINASE YKOH"/>
    <property type="match status" value="1"/>
</dbReference>
<dbReference type="InterPro" id="IPR004358">
    <property type="entry name" value="Sig_transdc_His_kin-like_C"/>
</dbReference>
<evidence type="ECO:0000313" key="15">
    <source>
        <dbReference type="Proteomes" id="UP000019494"/>
    </source>
</evidence>
<dbReference type="AlphaFoldDB" id="W9GNS9"/>
<evidence type="ECO:0000256" key="10">
    <source>
        <dbReference type="ARBA" id="ARBA00023136"/>
    </source>
</evidence>
<evidence type="ECO:0000259" key="12">
    <source>
        <dbReference type="PROSITE" id="PS50109"/>
    </source>
</evidence>
<dbReference type="InterPro" id="IPR003594">
    <property type="entry name" value="HATPase_dom"/>
</dbReference>
<dbReference type="Gene3D" id="6.10.340.10">
    <property type="match status" value="1"/>
</dbReference>
<dbReference type="Gene3D" id="1.10.287.130">
    <property type="match status" value="1"/>
</dbReference>
<dbReference type="CDD" id="cd00075">
    <property type="entry name" value="HATPase"/>
    <property type="match status" value="1"/>
</dbReference>
<accession>W9GNS9</accession>
<dbReference type="Proteomes" id="UP000019494">
    <property type="component" value="Unassembled WGS sequence"/>
</dbReference>
<evidence type="ECO:0000256" key="9">
    <source>
        <dbReference type="ARBA" id="ARBA00023012"/>
    </source>
</evidence>
<evidence type="ECO:0000256" key="5">
    <source>
        <dbReference type="ARBA" id="ARBA00022679"/>
    </source>
</evidence>
<dbReference type="InterPro" id="IPR003661">
    <property type="entry name" value="HisK_dim/P_dom"/>
</dbReference>
<dbReference type="PROSITE" id="PS50109">
    <property type="entry name" value="HIS_KIN"/>
    <property type="match status" value="1"/>
</dbReference>
<feature type="transmembrane region" description="Helical" evidence="11">
    <location>
        <begin position="21"/>
        <end position="45"/>
    </location>
</feature>
<keyword evidence="10 11" id="KW-0472">Membrane</keyword>
<dbReference type="Pfam" id="PF00672">
    <property type="entry name" value="HAMP"/>
    <property type="match status" value="1"/>
</dbReference>
<dbReference type="InterPro" id="IPR003660">
    <property type="entry name" value="HAMP_dom"/>
</dbReference>
<evidence type="ECO:0000256" key="11">
    <source>
        <dbReference type="SAM" id="Phobius"/>
    </source>
</evidence>
<dbReference type="PROSITE" id="PS50885">
    <property type="entry name" value="HAMP"/>
    <property type="match status" value="1"/>
</dbReference>
<reference evidence="15" key="1">
    <citation type="submission" date="2013-08" db="EMBL/GenBank/DDBJ databases">
        <title>Intrasporangium oryzae NRRL B-24470.</title>
        <authorList>
            <person name="Liu H."/>
            <person name="Wang G."/>
        </authorList>
    </citation>
    <scope>NUCLEOTIDE SEQUENCE [LARGE SCALE GENOMIC DNA]</scope>
    <source>
        <strain evidence="15">Q5-1</strain>
    </source>
</reference>
<evidence type="ECO:0000256" key="6">
    <source>
        <dbReference type="ARBA" id="ARBA00022692"/>
    </source>
</evidence>
<keyword evidence="15" id="KW-1185">Reference proteome</keyword>
<dbReference type="SUPFAM" id="SSF55874">
    <property type="entry name" value="ATPase domain of HSP90 chaperone/DNA topoisomerase II/histidine kinase"/>
    <property type="match status" value="1"/>
</dbReference>